<dbReference type="InterPro" id="IPR001611">
    <property type="entry name" value="Leu-rich_rpt"/>
</dbReference>
<organism evidence="5 6">
    <name type="scientific">Ranitomeya imitator</name>
    <name type="common">mimic poison frog</name>
    <dbReference type="NCBI Taxonomy" id="111125"/>
    <lineage>
        <taxon>Eukaryota</taxon>
        <taxon>Metazoa</taxon>
        <taxon>Chordata</taxon>
        <taxon>Craniata</taxon>
        <taxon>Vertebrata</taxon>
        <taxon>Euteleostomi</taxon>
        <taxon>Amphibia</taxon>
        <taxon>Batrachia</taxon>
        <taxon>Anura</taxon>
        <taxon>Neobatrachia</taxon>
        <taxon>Hyloidea</taxon>
        <taxon>Dendrobatidae</taxon>
        <taxon>Dendrobatinae</taxon>
        <taxon>Ranitomeya</taxon>
    </lineage>
</organism>
<dbReference type="PANTHER" id="PTHR46544">
    <property type="entry name" value="EXTRACELLULAR MATRIX PROTEIN 2-RELATED"/>
    <property type="match status" value="1"/>
</dbReference>
<dbReference type="PROSITE" id="PS50184">
    <property type="entry name" value="VWFC_2"/>
    <property type="match status" value="1"/>
</dbReference>
<dbReference type="EMBL" id="CAUEEQ010000048">
    <property type="protein sequence ID" value="CAJ0915686.1"/>
    <property type="molecule type" value="Genomic_DNA"/>
</dbReference>
<feature type="compositionally biased region" description="Basic and acidic residues" evidence="3">
    <location>
        <begin position="319"/>
        <end position="369"/>
    </location>
</feature>
<keyword evidence="2" id="KW-0677">Repeat</keyword>
<feature type="compositionally biased region" description="Basic residues" evidence="3">
    <location>
        <begin position="93"/>
        <end position="111"/>
    </location>
</feature>
<feature type="compositionally biased region" description="Basic and acidic residues" evidence="3">
    <location>
        <begin position="265"/>
        <end position="278"/>
    </location>
</feature>
<gene>
    <name evidence="5" type="ORF">RIMI_LOCUS84413</name>
</gene>
<evidence type="ECO:0000313" key="6">
    <source>
        <dbReference type="Proteomes" id="UP001176940"/>
    </source>
</evidence>
<dbReference type="InterPro" id="IPR043184">
    <property type="entry name" value="ECM2"/>
</dbReference>
<keyword evidence="6" id="KW-1185">Reference proteome</keyword>
<dbReference type="Proteomes" id="UP001176940">
    <property type="component" value="Unassembled WGS sequence"/>
</dbReference>
<reference evidence="5" key="1">
    <citation type="submission" date="2023-07" db="EMBL/GenBank/DDBJ databases">
        <authorList>
            <person name="Stuckert A."/>
        </authorList>
    </citation>
    <scope>NUCLEOTIDE SEQUENCE</scope>
</reference>
<dbReference type="Pfam" id="PF00093">
    <property type="entry name" value="VWC"/>
    <property type="match status" value="1"/>
</dbReference>
<name>A0ABN9KPU5_9NEOB</name>
<feature type="compositionally biased region" description="Basic and acidic residues" evidence="3">
    <location>
        <begin position="286"/>
        <end position="297"/>
    </location>
</feature>
<dbReference type="SMART" id="SM00364">
    <property type="entry name" value="LRR_BAC"/>
    <property type="match status" value="3"/>
</dbReference>
<dbReference type="SMART" id="SM00214">
    <property type="entry name" value="VWC"/>
    <property type="match status" value="1"/>
</dbReference>
<dbReference type="Pfam" id="PF13855">
    <property type="entry name" value="LRR_8"/>
    <property type="match status" value="4"/>
</dbReference>
<dbReference type="SUPFAM" id="SSF57603">
    <property type="entry name" value="FnI-like domain"/>
    <property type="match status" value="1"/>
</dbReference>
<dbReference type="PROSITE" id="PS51450">
    <property type="entry name" value="LRR"/>
    <property type="match status" value="1"/>
</dbReference>
<dbReference type="SMART" id="SM00369">
    <property type="entry name" value="LRR_TYP"/>
    <property type="match status" value="12"/>
</dbReference>
<evidence type="ECO:0000259" key="4">
    <source>
        <dbReference type="PROSITE" id="PS50184"/>
    </source>
</evidence>
<evidence type="ECO:0000256" key="2">
    <source>
        <dbReference type="ARBA" id="ARBA00022737"/>
    </source>
</evidence>
<comment type="caution">
    <text evidence="5">The sequence shown here is derived from an EMBL/GenBank/DDBJ whole genome shotgun (WGS) entry which is preliminary data.</text>
</comment>
<dbReference type="SUPFAM" id="SSF52058">
    <property type="entry name" value="L domain-like"/>
    <property type="match status" value="1"/>
</dbReference>
<evidence type="ECO:0000256" key="3">
    <source>
        <dbReference type="SAM" id="MobiDB-lite"/>
    </source>
</evidence>
<dbReference type="PROSITE" id="PS01208">
    <property type="entry name" value="VWFC_1"/>
    <property type="match status" value="1"/>
</dbReference>
<dbReference type="Gene3D" id="6.20.200.20">
    <property type="match status" value="1"/>
</dbReference>
<dbReference type="Gene3D" id="3.80.10.10">
    <property type="entry name" value="Ribonuclease Inhibitor"/>
    <property type="match status" value="4"/>
</dbReference>
<keyword evidence="1" id="KW-0433">Leucine-rich repeat</keyword>
<proteinExistence type="predicted"/>
<evidence type="ECO:0000313" key="5">
    <source>
        <dbReference type="EMBL" id="CAJ0915686.1"/>
    </source>
</evidence>
<feature type="region of interest" description="Disordered" evidence="3">
    <location>
        <begin position="86"/>
        <end position="111"/>
    </location>
</feature>
<feature type="compositionally biased region" description="Acidic residues" evidence="3">
    <location>
        <begin position="370"/>
        <end position="385"/>
    </location>
</feature>
<dbReference type="PANTHER" id="PTHR46544:SF1">
    <property type="entry name" value="EXTRACELLULAR MATRIX PROTEIN 2"/>
    <property type="match status" value="1"/>
</dbReference>
<evidence type="ECO:0000256" key="1">
    <source>
        <dbReference type="ARBA" id="ARBA00022614"/>
    </source>
</evidence>
<dbReference type="InterPro" id="IPR001007">
    <property type="entry name" value="VWF_dom"/>
</dbReference>
<accession>A0ABN9KPU5</accession>
<feature type="domain" description="VWFC" evidence="4">
    <location>
        <begin position="164"/>
        <end position="221"/>
    </location>
</feature>
<dbReference type="InterPro" id="IPR003591">
    <property type="entry name" value="Leu-rich_rpt_typical-subtyp"/>
</dbReference>
<protein>
    <recommendedName>
        <fullName evidence="4">VWFC domain-containing protein</fullName>
    </recommendedName>
</protein>
<dbReference type="InterPro" id="IPR032675">
    <property type="entry name" value="LRR_dom_sf"/>
</dbReference>
<sequence>MAITSVLVKLQNSWLGKLLNKHRRLSNCSEYSCHIRSGADTGSAKSLTRHNYFIAVDLNCDKQKMRTYTLVSIILVILLSTGWAQEEDPSTPKHQKQGNQQRRRRVPIRNSNRRQKLLQPLSIPVPTSNVPLYNGDDTIVHILQAVLGISEQAPSYNIIPAKKGHCMVNGIAMYDKAVWSPKPCLTCMCSNGKEICDETVCPPLTCPKTEIPAGECCPVCSQTVLNSIAWDNVLELSGDSPEPTEPNDVILNKLPYTLEEMDELVRKEDTNDDKEKPKGKLSKQRKKEEKKRLQKDNTDDEAERIQKERRKAYEEEEMRIEAEERRKLEEEEKKKNEAEKKKNQEEDRREEEVNRLAMERNQRERKEQGLEDDDEEEEDEDDDEDYNLRGDVFRVSRRRIPGSRRPTEIHHPPLPPGCFISEITVSCSNAKLTRVPPISDPDVKSLDLLGNFITSIPKEAFNGMPNLERIDLSKNKLMSTGIDPLAFKSIKNLRRLYLDGNLLDQIPLELPSTLEELKMNENKLGNLEEDSLKDLKNLITLELEGNELSEANVSPKAFKPLQHVTYLRLGRNKFRTIPQGLPVSIEELHLENNQIEEISETSFNHTVNLNTVVLRYNQLEETRIPPLTWIFHKNLESIDLSYNQFYQVPSYLPKSLLHLVLVGNQIERIPGYVFAHLNPGLEYLYLSFNKLDNDGVDPTSFHGAYHSLREIFLDYNELTTVPVGMEDMKDLHILRLNNNKIKTVSPNCICSAEDEGDSNIEYLHLENNHINTREISPYAFSCIRSYSSIILKPQKVKFFQDLGPNESET</sequence>
<feature type="region of interest" description="Disordered" evidence="3">
    <location>
        <begin position="265"/>
        <end position="388"/>
    </location>
</feature>